<evidence type="ECO:0000256" key="1">
    <source>
        <dbReference type="SAM" id="Phobius"/>
    </source>
</evidence>
<feature type="transmembrane region" description="Helical" evidence="1">
    <location>
        <begin position="84"/>
        <end position="102"/>
    </location>
</feature>
<dbReference type="SUPFAM" id="SSF50129">
    <property type="entry name" value="GroES-like"/>
    <property type="match status" value="1"/>
</dbReference>
<keyword evidence="1" id="KW-0472">Membrane</keyword>
<reference evidence="2" key="1">
    <citation type="submission" date="2022-12" db="EMBL/GenBank/DDBJ databases">
        <title>Draft genome assemblies for two species of Escallonia (Escalloniales).</title>
        <authorList>
            <person name="Chanderbali A."/>
            <person name="Dervinis C."/>
            <person name="Anghel I."/>
            <person name="Soltis D."/>
            <person name="Soltis P."/>
            <person name="Zapata F."/>
        </authorList>
    </citation>
    <scope>NUCLEOTIDE SEQUENCE</scope>
    <source>
        <strain evidence="2">UCBG64.0493</strain>
        <tissue evidence="2">Leaf</tissue>
    </source>
</reference>
<keyword evidence="3" id="KW-1185">Reference proteome</keyword>
<keyword evidence="1" id="KW-1133">Transmembrane helix</keyword>
<proteinExistence type="predicted"/>
<name>A0AA89AC53_9ASTE</name>
<gene>
    <name evidence="2" type="ORF">RJ639_023366</name>
</gene>
<comment type="caution">
    <text evidence="2">The sequence shown here is derived from an EMBL/GenBank/DDBJ whole genome shotgun (WGS) entry which is preliminary data.</text>
</comment>
<dbReference type="Proteomes" id="UP001188597">
    <property type="component" value="Unassembled WGS sequence"/>
</dbReference>
<accession>A0AA89AC53</accession>
<dbReference type="SUPFAM" id="SSF51735">
    <property type="entry name" value="NAD(P)-binding Rossmann-fold domains"/>
    <property type="match status" value="1"/>
</dbReference>
<dbReference type="EMBL" id="JAVXUP010003627">
    <property type="protein sequence ID" value="KAK2998499.1"/>
    <property type="molecule type" value="Genomic_DNA"/>
</dbReference>
<dbReference type="InterPro" id="IPR045010">
    <property type="entry name" value="MDR_fam"/>
</dbReference>
<dbReference type="InterPro" id="IPR036291">
    <property type="entry name" value="NAD(P)-bd_dom_sf"/>
</dbReference>
<dbReference type="PANTHER" id="PTHR43205:SF7">
    <property type="entry name" value="PROSTAGLANDIN REDUCTASE 1"/>
    <property type="match status" value="1"/>
</dbReference>
<feature type="non-terminal residue" evidence="2">
    <location>
        <position position="1"/>
    </location>
</feature>
<protein>
    <submittedName>
        <fullName evidence="2">Uncharacterized protein</fullName>
    </submittedName>
</protein>
<evidence type="ECO:0000313" key="3">
    <source>
        <dbReference type="Proteomes" id="UP001188597"/>
    </source>
</evidence>
<dbReference type="AlphaFoldDB" id="A0AA89AC53"/>
<sequence length="233" mass="25852">MGRISFVCTNIQRNVVHGLKVAFFNSRVKNVQPINGYGVAKILDSGNPKFQKGDLLWGMTGFEEYSIITETVSLYKIEHTDVPLSYYTGILVCLVSLLVLIFTRSVHPKKGETVFVSAASGAVGQLVGQLAKLMGCYVVGSAGNVERCDPQYEKSWSYCSVRIDLTDNLAEPEGVKNLMPLIYKRITLKGFSAFDYLAHYSQFYDILLPFIREGKIVYIEDAAEGLEKTPAAL</sequence>
<organism evidence="2 3">
    <name type="scientific">Escallonia herrerae</name>
    <dbReference type="NCBI Taxonomy" id="1293975"/>
    <lineage>
        <taxon>Eukaryota</taxon>
        <taxon>Viridiplantae</taxon>
        <taxon>Streptophyta</taxon>
        <taxon>Embryophyta</taxon>
        <taxon>Tracheophyta</taxon>
        <taxon>Spermatophyta</taxon>
        <taxon>Magnoliopsida</taxon>
        <taxon>eudicotyledons</taxon>
        <taxon>Gunneridae</taxon>
        <taxon>Pentapetalae</taxon>
        <taxon>asterids</taxon>
        <taxon>campanulids</taxon>
        <taxon>Escalloniales</taxon>
        <taxon>Escalloniaceae</taxon>
        <taxon>Escallonia</taxon>
    </lineage>
</organism>
<dbReference type="InterPro" id="IPR011032">
    <property type="entry name" value="GroES-like_sf"/>
</dbReference>
<keyword evidence="1" id="KW-0812">Transmembrane</keyword>
<dbReference type="Gene3D" id="3.40.50.720">
    <property type="entry name" value="NAD(P)-binding Rossmann-like Domain"/>
    <property type="match status" value="2"/>
</dbReference>
<dbReference type="GO" id="GO:0032440">
    <property type="term" value="F:2-alkenal reductase [NAD(P)H] activity"/>
    <property type="evidence" value="ECO:0007669"/>
    <property type="project" value="TreeGrafter"/>
</dbReference>
<evidence type="ECO:0000313" key="2">
    <source>
        <dbReference type="EMBL" id="KAK2998499.1"/>
    </source>
</evidence>
<dbReference type="Gene3D" id="3.90.180.10">
    <property type="entry name" value="Medium-chain alcohol dehydrogenases, catalytic domain"/>
    <property type="match status" value="2"/>
</dbReference>
<dbReference type="PANTHER" id="PTHR43205">
    <property type="entry name" value="PROSTAGLANDIN REDUCTASE"/>
    <property type="match status" value="1"/>
</dbReference>